<proteinExistence type="predicted"/>
<dbReference type="AlphaFoldDB" id="A0A426XEG0"/>
<reference evidence="1 2" key="1">
    <citation type="journal article" date="2014" name="Agronomy (Basel)">
        <title>A Draft Genome Sequence for Ensete ventricosum, the Drought-Tolerant Tree Against Hunger.</title>
        <authorList>
            <person name="Harrison J."/>
            <person name="Moore K.A."/>
            <person name="Paszkiewicz K."/>
            <person name="Jones T."/>
            <person name="Grant M."/>
            <person name="Ambacheew D."/>
            <person name="Muzemil S."/>
            <person name="Studholme D.J."/>
        </authorList>
    </citation>
    <scope>NUCLEOTIDE SEQUENCE [LARGE SCALE GENOMIC DNA]</scope>
</reference>
<evidence type="ECO:0000313" key="1">
    <source>
        <dbReference type="EMBL" id="RRT37867.1"/>
    </source>
</evidence>
<sequence length="142" mass="15799">MEQYDPALASIRVHVRDLYPRKDSCLCSMFHLLCRLPLCCLGTSPSSTKLFRPLICIELIVALARNILWVSPPMSLIYTSTLSVSSFSSTLGCSFTQSCNASTIILSHTRSCNNSSLFARTIKLCGVVILRYSFSTYVIRCT</sequence>
<evidence type="ECO:0000313" key="2">
    <source>
        <dbReference type="Proteomes" id="UP000287651"/>
    </source>
</evidence>
<dbReference type="EMBL" id="AMZH03021803">
    <property type="protein sequence ID" value="RRT37867.1"/>
    <property type="molecule type" value="Genomic_DNA"/>
</dbReference>
<gene>
    <name evidence="1" type="ORF">B296_00047115</name>
</gene>
<accession>A0A426XEG0</accession>
<dbReference type="Proteomes" id="UP000287651">
    <property type="component" value="Unassembled WGS sequence"/>
</dbReference>
<protein>
    <submittedName>
        <fullName evidence="1">Uncharacterized protein</fullName>
    </submittedName>
</protein>
<name>A0A426XEG0_ENSVE</name>
<organism evidence="1 2">
    <name type="scientific">Ensete ventricosum</name>
    <name type="common">Abyssinian banana</name>
    <name type="synonym">Musa ensete</name>
    <dbReference type="NCBI Taxonomy" id="4639"/>
    <lineage>
        <taxon>Eukaryota</taxon>
        <taxon>Viridiplantae</taxon>
        <taxon>Streptophyta</taxon>
        <taxon>Embryophyta</taxon>
        <taxon>Tracheophyta</taxon>
        <taxon>Spermatophyta</taxon>
        <taxon>Magnoliopsida</taxon>
        <taxon>Liliopsida</taxon>
        <taxon>Zingiberales</taxon>
        <taxon>Musaceae</taxon>
        <taxon>Ensete</taxon>
    </lineage>
</organism>
<comment type="caution">
    <text evidence="1">The sequence shown here is derived from an EMBL/GenBank/DDBJ whole genome shotgun (WGS) entry which is preliminary data.</text>
</comment>